<keyword evidence="7" id="KW-1185">Reference proteome</keyword>
<keyword evidence="4" id="KW-1015">Disulfide bond</keyword>
<dbReference type="AlphaFoldDB" id="A0AAU9XHB4"/>
<dbReference type="Pfam" id="PF01410">
    <property type="entry name" value="COLFI"/>
    <property type="match status" value="1"/>
</dbReference>
<evidence type="ECO:0000313" key="6">
    <source>
        <dbReference type="EMBL" id="CAH3148703.1"/>
    </source>
</evidence>
<dbReference type="GO" id="GO:0005615">
    <property type="term" value="C:extracellular space"/>
    <property type="evidence" value="ECO:0007669"/>
    <property type="project" value="TreeGrafter"/>
</dbReference>
<evidence type="ECO:0000256" key="4">
    <source>
        <dbReference type="ARBA" id="ARBA00023157"/>
    </source>
</evidence>
<keyword evidence="3" id="KW-0176">Collagen</keyword>
<dbReference type="PROSITE" id="PS51406">
    <property type="entry name" value="FIBRINOGEN_C_2"/>
    <property type="match status" value="1"/>
</dbReference>
<dbReference type="InterPro" id="IPR036056">
    <property type="entry name" value="Fibrinogen-like_C"/>
</dbReference>
<protein>
    <recommendedName>
        <fullName evidence="5">Fibrinogen C-terminal domain-containing protein</fullName>
    </recommendedName>
</protein>
<dbReference type="EMBL" id="CALNXJ010000045">
    <property type="protein sequence ID" value="CAH3148703.1"/>
    <property type="molecule type" value="Genomic_DNA"/>
</dbReference>
<keyword evidence="2" id="KW-0964">Secreted</keyword>
<dbReference type="Gene3D" id="2.60.120.1000">
    <property type="match status" value="1"/>
</dbReference>
<dbReference type="Proteomes" id="UP001159428">
    <property type="component" value="Unassembled WGS sequence"/>
</dbReference>
<evidence type="ECO:0000313" key="7">
    <source>
        <dbReference type="Proteomes" id="UP001159428"/>
    </source>
</evidence>
<reference evidence="6 7" key="1">
    <citation type="submission" date="2022-05" db="EMBL/GenBank/DDBJ databases">
        <authorList>
            <consortium name="Genoscope - CEA"/>
            <person name="William W."/>
        </authorList>
    </citation>
    <scope>NUCLEOTIDE SEQUENCE [LARGE SCALE GENOMIC DNA]</scope>
</reference>
<dbReference type="GO" id="GO:0005581">
    <property type="term" value="C:collagen trimer"/>
    <property type="evidence" value="ECO:0007669"/>
    <property type="project" value="UniProtKB-KW"/>
</dbReference>
<dbReference type="SUPFAM" id="SSF56496">
    <property type="entry name" value="Fibrinogen C-terminal domain-like"/>
    <property type="match status" value="1"/>
</dbReference>
<dbReference type="PANTHER" id="PTHR16146">
    <property type="entry name" value="INTELECTIN"/>
    <property type="match status" value="1"/>
</dbReference>
<gene>
    <name evidence="6" type="ORF">PMEA_00024266</name>
</gene>
<name>A0AAU9XHB4_9CNID</name>
<comment type="subcellular location">
    <subcellularLocation>
        <location evidence="1">Secreted</location>
    </subcellularLocation>
</comment>
<evidence type="ECO:0000256" key="1">
    <source>
        <dbReference type="ARBA" id="ARBA00004613"/>
    </source>
</evidence>
<feature type="non-terminal residue" evidence="6">
    <location>
        <position position="1"/>
    </location>
</feature>
<dbReference type="InterPro" id="IPR002181">
    <property type="entry name" value="Fibrinogen_a/b/g_C_dom"/>
</dbReference>
<feature type="domain" description="Fibrinogen C-terminal" evidence="5">
    <location>
        <begin position="5"/>
        <end position="58"/>
    </location>
</feature>
<accession>A0AAU9XHB4</accession>
<proteinExistence type="predicted"/>
<comment type="caution">
    <text evidence="6">The sequence shown here is derived from an EMBL/GenBank/DDBJ whole genome shotgun (WGS) entry which is preliminary data.</text>
</comment>
<sequence>PCIGSTQLSAVSSCQILRGQLPSLSSGVYWIDPDGGSQGTAFRAYCDMETDGGGWTLVWSYKFTDYDTFSSSLNAITPRPNWQINSALNVPVSVTPPLGETDFNAMNFSIWKQLGRQVLIKSNINNWLVCHPGTGSLVDWQEGSVKCQVVKNVTDTCQDSPAPSRFVPIHSQTFGPIFSSSNIYYYFDGYTLMHWPTHDPCGKNELNHLKNVDNPHGNIFIRS</sequence>
<evidence type="ECO:0000256" key="2">
    <source>
        <dbReference type="ARBA" id="ARBA00022525"/>
    </source>
</evidence>
<dbReference type="GO" id="GO:0070492">
    <property type="term" value="F:oligosaccharide binding"/>
    <property type="evidence" value="ECO:0007669"/>
    <property type="project" value="TreeGrafter"/>
</dbReference>
<dbReference type="NCBIfam" id="NF040941">
    <property type="entry name" value="GGGWT_bact"/>
    <property type="match status" value="1"/>
</dbReference>
<dbReference type="InterPro" id="IPR000885">
    <property type="entry name" value="Fib_collagen_C"/>
</dbReference>
<dbReference type="PANTHER" id="PTHR16146:SF46">
    <property type="entry name" value="INTELECTIN-1A-RELATED"/>
    <property type="match status" value="1"/>
</dbReference>
<organism evidence="6 7">
    <name type="scientific">Pocillopora meandrina</name>
    <dbReference type="NCBI Taxonomy" id="46732"/>
    <lineage>
        <taxon>Eukaryota</taxon>
        <taxon>Metazoa</taxon>
        <taxon>Cnidaria</taxon>
        <taxon>Anthozoa</taxon>
        <taxon>Hexacorallia</taxon>
        <taxon>Scleractinia</taxon>
        <taxon>Astrocoeniina</taxon>
        <taxon>Pocilloporidae</taxon>
        <taxon>Pocillopora</taxon>
    </lineage>
</organism>
<evidence type="ECO:0000256" key="3">
    <source>
        <dbReference type="ARBA" id="ARBA00023119"/>
    </source>
</evidence>
<evidence type="ECO:0000259" key="5">
    <source>
        <dbReference type="PROSITE" id="PS51406"/>
    </source>
</evidence>
<dbReference type="GO" id="GO:0005201">
    <property type="term" value="F:extracellular matrix structural constituent"/>
    <property type="evidence" value="ECO:0007669"/>
    <property type="project" value="InterPro"/>
</dbReference>